<keyword evidence="5" id="KW-0472">Membrane</keyword>
<keyword evidence="3" id="KW-0732">Signal</keyword>
<sequence>MTDLNRMSDQAVIIGENLVNDQTASEMASSEIDAKLSQPTVPNTGQDNSQIVFYMGIMMATASLVLGKKTKKDRE</sequence>
<keyword evidence="2" id="KW-0964">Secreted</keyword>
<dbReference type="Pfam" id="PF00746">
    <property type="entry name" value="Gram_pos_anchor"/>
    <property type="match status" value="1"/>
</dbReference>
<keyword evidence="5" id="KW-0812">Transmembrane</keyword>
<dbReference type="Proteomes" id="UP000235963">
    <property type="component" value="Unassembled WGS sequence"/>
</dbReference>
<evidence type="ECO:0000313" key="7">
    <source>
        <dbReference type="EMBL" id="PND47956.1"/>
    </source>
</evidence>
<feature type="transmembrane region" description="Helical" evidence="5">
    <location>
        <begin position="51"/>
        <end position="67"/>
    </location>
</feature>
<protein>
    <recommendedName>
        <fullName evidence="6">Gram-positive cocci surface proteins LPxTG domain-containing protein</fullName>
    </recommendedName>
</protein>
<comment type="caution">
    <text evidence="7">The sequence shown here is derived from an EMBL/GenBank/DDBJ whole genome shotgun (WGS) entry which is preliminary data.</text>
</comment>
<evidence type="ECO:0000256" key="5">
    <source>
        <dbReference type="SAM" id="Phobius"/>
    </source>
</evidence>
<evidence type="ECO:0000256" key="4">
    <source>
        <dbReference type="ARBA" id="ARBA00023088"/>
    </source>
</evidence>
<feature type="domain" description="Gram-positive cocci surface proteins LPxTG" evidence="6">
    <location>
        <begin position="42"/>
        <end position="73"/>
    </location>
</feature>
<gene>
    <name evidence="7" type="ORF">AT575_03520</name>
</gene>
<keyword evidence="5" id="KW-1133">Transmembrane helix</keyword>
<organism evidence="7 8">
    <name type="scientific">Streptococcus penaeicida</name>
    <dbReference type="NCBI Taxonomy" id="1765960"/>
    <lineage>
        <taxon>Bacteria</taxon>
        <taxon>Bacillati</taxon>
        <taxon>Bacillota</taxon>
        <taxon>Bacilli</taxon>
        <taxon>Lactobacillales</taxon>
        <taxon>Streptococcaceae</taxon>
        <taxon>Streptococcus</taxon>
    </lineage>
</organism>
<dbReference type="OrthoDB" id="2236260at2"/>
<keyword evidence="1" id="KW-0134">Cell wall</keyword>
<keyword evidence="4" id="KW-0572">Peptidoglycan-anchor</keyword>
<evidence type="ECO:0000259" key="6">
    <source>
        <dbReference type="Pfam" id="PF00746"/>
    </source>
</evidence>
<evidence type="ECO:0000313" key="8">
    <source>
        <dbReference type="Proteomes" id="UP000235963"/>
    </source>
</evidence>
<dbReference type="EMBL" id="LOCM01000015">
    <property type="protein sequence ID" value="PND47956.1"/>
    <property type="molecule type" value="Genomic_DNA"/>
</dbReference>
<evidence type="ECO:0000256" key="1">
    <source>
        <dbReference type="ARBA" id="ARBA00022512"/>
    </source>
</evidence>
<name>A0A2N8LCT2_9STRE</name>
<dbReference type="AlphaFoldDB" id="A0A2N8LCT2"/>
<accession>A0A2N8LCT2</accession>
<dbReference type="InterPro" id="IPR019931">
    <property type="entry name" value="LPXTG_anchor"/>
</dbReference>
<evidence type="ECO:0000256" key="3">
    <source>
        <dbReference type="ARBA" id="ARBA00022729"/>
    </source>
</evidence>
<keyword evidence="8" id="KW-1185">Reference proteome</keyword>
<dbReference type="NCBIfam" id="TIGR01167">
    <property type="entry name" value="LPXTG_anchor"/>
    <property type="match status" value="1"/>
</dbReference>
<evidence type="ECO:0000256" key="2">
    <source>
        <dbReference type="ARBA" id="ARBA00022525"/>
    </source>
</evidence>
<dbReference type="RefSeq" id="WP_102777181.1">
    <property type="nucleotide sequence ID" value="NZ_CBCSGP010000002.1"/>
</dbReference>
<reference evidence="7 8" key="1">
    <citation type="submission" date="2015-12" db="EMBL/GenBank/DDBJ databases">
        <title>Streptococcus penaeicida sp. nov.</title>
        <authorList>
            <person name="Gomez-Gil B."/>
            <person name="Morales-Covarrubias M."/>
        </authorList>
    </citation>
    <scope>NUCLEOTIDE SEQUENCE [LARGE SCALE GENOMIC DNA]</scope>
    <source>
        <strain evidence="7 8">CAIM 1838</strain>
    </source>
</reference>
<proteinExistence type="predicted"/>